<dbReference type="RefSeq" id="WP_111919011.1">
    <property type="nucleotide sequence ID" value="NZ_CP030280.1"/>
</dbReference>
<proteinExistence type="predicted"/>
<dbReference type="AlphaFoldDB" id="A0A2Z4U9E6"/>
<evidence type="ECO:0000313" key="2">
    <source>
        <dbReference type="EMBL" id="AWY97662.1"/>
    </source>
</evidence>
<keyword evidence="3" id="KW-1185">Reference proteome</keyword>
<dbReference type="Proteomes" id="UP000250003">
    <property type="component" value="Chromosome"/>
</dbReference>
<sequence length="171" mass="18950">MRKLVKGFLSICLILVMTTNLSILPVMAQEEEVQREEFETVIGNQNIEFVLYENETLRQVDYEIEGTLHSITYNKYNGVLVVAGKCIGDSEEDILLYGSHEMSRRNGVLNTDIDDVAGVAAAILALVGSGGWSAVVAIADIIVGRHLPTIYYTDITYYTDELVGRKTKNVS</sequence>
<dbReference type="KEGG" id="blau:DQQ01_05340"/>
<reference evidence="3" key="1">
    <citation type="submission" date="2018-06" db="EMBL/GenBank/DDBJ databases">
        <title>Description of Blautia argi sp. nov., a new anaerobic isolated from dog feces.</title>
        <authorList>
            <person name="Chang Y.-H."/>
            <person name="Paek J."/>
            <person name="Shin Y."/>
        </authorList>
    </citation>
    <scope>NUCLEOTIDE SEQUENCE [LARGE SCALE GENOMIC DNA]</scope>
    <source>
        <strain evidence="3">KCTC 15426</strain>
    </source>
</reference>
<dbReference type="EMBL" id="CP030280">
    <property type="protein sequence ID" value="AWY97662.1"/>
    <property type="molecule type" value="Genomic_DNA"/>
</dbReference>
<keyword evidence="1" id="KW-0732">Signal</keyword>
<evidence type="ECO:0000256" key="1">
    <source>
        <dbReference type="SAM" id="SignalP"/>
    </source>
</evidence>
<gene>
    <name evidence="2" type="ORF">DQQ01_05340</name>
</gene>
<dbReference type="OrthoDB" id="10012121at2"/>
<accession>A0A2Z4U9E6</accession>
<protein>
    <submittedName>
        <fullName evidence="2">Uncharacterized protein</fullName>
    </submittedName>
</protein>
<name>A0A2Z4U9E6_9FIRM</name>
<feature type="chain" id="PRO_5039164771" evidence="1">
    <location>
        <begin position="29"/>
        <end position="171"/>
    </location>
</feature>
<evidence type="ECO:0000313" key="3">
    <source>
        <dbReference type="Proteomes" id="UP000250003"/>
    </source>
</evidence>
<feature type="signal peptide" evidence="1">
    <location>
        <begin position="1"/>
        <end position="28"/>
    </location>
</feature>
<organism evidence="2 3">
    <name type="scientific">Blautia argi</name>
    <dbReference type="NCBI Taxonomy" id="1912897"/>
    <lineage>
        <taxon>Bacteria</taxon>
        <taxon>Bacillati</taxon>
        <taxon>Bacillota</taxon>
        <taxon>Clostridia</taxon>
        <taxon>Lachnospirales</taxon>
        <taxon>Lachnospiraceae</taxon>
        <taxon>Blautia</taxon>
    </lineage>
</organism>